<geneLocation type="plasmid" evidence="2">
    <name>pPHE101</name>
</geneLocation>
<feature type="region of interest" description="Disordered" evidence="1">
    <location>
        <begin position="68"/>
        <end position="151"/>
    </location>
</feature>
<sequence length="151" mass="16731">MNDKDLTNALMAVEPETKAAKIRQVMPLIEQQLSAGVRRQVILDVLKQQGIELSMETLKSYLYRYRKAQKQNPEKQAATSSQVPSVQPVIEREAPEKEGGVSYDTDAESPVSQTAPLGPSELSKIMNPGDDKNASDLAMYESAGRRKRTPK</sequence>
<organism evidence="2">
    <name type="scientific">Pseudomonas thivervalensis</name>
    <dbReference type="NCBI Taxonomy" id="86265"/>
    <lineage>
        <taxon>Bacteria</taxon>
        <taxon>Pseudomonadati</taxon>
        <taxon>Pseudomonadota</taxon>
        <taxon>Gammaproteobacteria</taxon>
        <taxon>Pseudomonadales</taxon>
        <taxon>Pseudomonadaceae</taxon>
        <taxon>Pseudomonas</taxon>
    </lineage>
</organism>
<keyword evidence="2" id="KW-0614">Plasmid</keyword>
<dbReference type="AlphaFoldDB" id="A0A2S1PJK6"/>
<evidence type="ECO:0000313" key="2">
    <source>
        <dbReference type="EMBL" id="AWH58648.1"/>
    </source>
</evidence>
<protein>
    <submittedName>
        <fullName evidence="2">Plasmid transfer protein TraD</fullName>
    </submittedName>
</protein>
<dbReference type="EMBL" id="MH061178">
    <property type="protein sequence ID" value="AWH58648.1"/>
    <property type="molecule type" value="Genomic_DNA"/>
</dbReference>
<reference evidence="2" key="1">
    <citation type="submission" date="2018-03" db="EMBL/GenBank/DDBJ databases">
        <title>IS1411 plays an important role in catabolic performance of phenol degrading strains in an environment continuously polluted by oil shale industry.</title>
        <authorList>
            <person name="Naanuri E."/>
            <person name="Heinaru E."/>
            <person name="Joesaar M."/>
            <person name="Heinaru A."/>
        </authorList>
    </citation>
    <scope>NUCLEOTIDE SEQUENCE</scope>
    <source>
        <strain evidence="2">P101</strain>
        <plasmid evidence="2">pPHE101</plasmid>
    </source>
</reference>
<evidence type="ECO:0000256" key="1">
    <source>
        <dbReference type="SAM" id="MobiDB-lite"/>
    </source>
</evidence>
<feature type="compositionally biased region" description="Basic and acidic residues" evidence="1">
    <location>
        <begin position="90"/>
        <end position="99"/>
    </location>
</feature>
<dbReference type="RefSeq" id="WP_172693478.1">
    <property type="nucleotide sequence ID" value="NZ_MH061178.1"/>
</dbReference>
<accession>A0A2S1PJK6</accession>
<name>A0A2S1PJK6_9PSED</name>
<proteinExistence type="predicted"/>